<dbReference type="InterPro" id="IPR010022">
    <property type="entry name" value="XkdX"/>
</dbReference>
<organism evidence="1">
    <name type="scientific">Mediterraneibacter gnavus</name>
    <name type="common">Ruminococcus gnavus</name>
    <dbReference type="NCBI Taxonomy" id="33038"/>
    <lineage>
        <taxon>Bacteria</taxon>
        <taxon>Bacillati</taxon>
        <taxon>Bacillota</taxon>
        <taxon>Clostridia</taxon>
        <taxon>Lachnospirales</taxon>
        <taxon>Lachnospiraceae</taxon>
        <taxon>Mediterraneibacter</taxon>
    </lineage>
</organism>
<reference evidence="1" key="1">
    <citation type="submission" date="2019-11" db="EMBL/GenBank/DDBJ databases">
        <authorList>
            <person name="Feng L."/>
        </authorList>
    </citation>
    <scope>NUCLEOTIDE SEQUENCE</scope>
    <source>
        <strain evidence="1">RgnavusLFYP36</strain>
    </source>
</reference>
<dbReference type="AlphaFoldDB" id="A0A6N3FAB7"/>
<dbReference type="RefSeq" id="WP_083382825.1">
    <property type="nucleotide sequence ID" value="NZ_CACRUU010000084.1"/>
</dbReference>
<proteinExistence type="predicted"/>
<evidence type="ECO:0000313" key="1">
    <source>
        <dbReference type="EMBL" id="VYU49018.1"/>
    </source>
</evidence>
<accession>A0A6N3FAB7</accession>
<sequence length="49" mass="5887">MYEELKKKYDKGYITKATLKGWVRIERKVKGRGITEEQYEQITGEKYEA</sequence>
<protein>
    <recommendedName>
        <fullName evidence="2">XkdX family protein</fullName>
    </recommendedName>
</protein>
<name>A0A6N3FAB7_MEDGN</name>
<dbReference type="Pfam" id="PF09693">
    <property type="entry name" value="Phage_XkdX"/>
    <property type="match status" value="1"/>
</dbReference>
<gene>
    <name evidence="1" type="ORF">RGLFYP36_01755</name>
</gene>
<evidence type="ECO:0008006" key="2">
    <source>
        <dbReference type="Google" id="ProtNLM"/>
    </source>
</evidence>
<dbReference type="EMBL" id="CACRUU010000084">
    <property type="protein sequence ID" value="VYU49018.1"/>
    <property type="molecule type" value="Genomic_DNA"/>
</dbReference>